<dbReference type="AlphaFoldDB" id="A0A1C6UET5"/>
<dbReference type="Proteomes" id="UP000198937">
    <property type="component" value="Unassembled WGS sequence"/>
</dbReference>
<name>A0A1C6UET5_9ACTN</name>
<gene>
    <name evidence="2" type="ORF">GA0070617_2130</name>
</gene>
<dbReference type="STRING" id="683228.GA0070617_2130"/>
<evidence type="ECO:0000313" key="2">
    <source>
        <dbReference type="EMBL" id="SCL52615.1"/>
    </source>
</evidence>
<organism evidence="2 3">
    <name type="scientific">Micromonospora yangpuensis</name>
    <dbReference type="NCBI Taxonomy" id="683228"/>
    <lineage>
        <taxon>Bacteria</taxon>
        <taxon>Bacillati</taxon>
        <taxon>Actinomycetota</taxon>
        <taxon>Actinomycetes</taxon>
        <taxon>Micromonosporales</taxon>
        <taxon>Micromonosporaceae</taxon>
        <taxon>Micromonospora</taxon>
    </lineage>
</organism>
<proteinExistence type="predicted"/>
<accession>A0A1C6UET5</accession>
<sequence length="138" mass="15547">MTDANLSVPARAGATGVGRRGASAAARPARRRTRPRPYAVVSDLPSPGDVVRVTRRASVQFHEPITFRVIKVLTEYQTYFGWVWLRGYQLDDEGAAVATREIFVRPAELVPVQRRSPPPTTRAQRHRNMPRPRPRPKP</sequence>
<evidence type="ECO:0000313" key="3">
    <source>
        <dbReference type="Proteomes" id="UP000198937"/>
    </source>
</evidence>
<protein>
    <submittedName>
        <fullName evidence="2">Uncharacterized protein</fullName>
    </submittedName>
</protein>
<keyword evidence="3" id="KW-1185">Reference proteome</keyword>
<feature type="compositionally biased region" description="Basic residues" evidence="1">
    <location>
        <begin position="123"/>
        <end position="138"/>
    </location>
</feature>
<dbReference type="EMBL" id="FMIA01000002">
    <property type="protein sequence ID" value="SCL52615.1"/>
    <property type="molecule type" value="Genomic_DNA"/>
</dbReference>
<feature type="region of interest" description="Disordered" evidence="1">
    <location>
        <begin position="109"/>
        <end position="138"/>
    </location>
</feature>
<feature type="region of interest" description="Disordered" evidence="1">
    <location>
        <begin position="1"/>
        <end position="45"/>
    </location>
</feature>
<evidence type="ECO:0000256" key="1">
    <source>
        <dbReference type="SAM" id="MobiDB-lite"/>
    </source>
</evidence>
<reference evidence="2 3" key="1">
    <citation type="submission" date="2016-06" db="EMBL/GenBank/DDBJ databases">
        <authorList>
            <person name="Kjaerup R.B."/>
            <person name="Dalgaard T.S."/>
            <person name="Juul-Madsen H.R."/>
        </authorList>
    </citation>
    <scope>NUCLEOTIDE SEQUENCE [LARGE SCALE GENOMIC DNA]</scope>
    <source>
        <strain evidence="2 3">DSM 45577</strain>
    </source>
</reference>